<dbReference type="InterPro" id="IPR006129">
    <property type="entry name" value="AdhesinB"/>
</dbReference>
<sequence>MSCNVNIQIKMAIIAIAIVIPLSSIAVYGTDSNQRFVNIDNSRLQVISSFYPLHEFSQNVGKEKVDAILLVPVGVEPHDWEPTVKDVQRMQGTDLIIINGIGFENWVDDLEQSGYSGEIVDTSNGILIKTHEEEHEDENHLEGDPHIWLNPVYAKIQVQNIADAFSNVDPTNQQYYQSNAAAYIKDLELLDLKIRNDLSNCKNDFIAFHDAFSYFADEYNLKQHTIISSNDPHGEATAKTLENIISTAKKLNIKVIFAEESVDTRTSQIIANEIGGKVLVLSPLESSSDGTYISKMTKNFENLKEALC</sequence>
<evidence type="ECO:0000313" key="6">
    <source>
        <dbReference type="Proteomes" id="UP000032408"/>
    </source>
</evidence>
<dbReference type="HOGENOM" id="CLU_016838_1_0_2"/>
<evidence type="ECO:0000256" key="2">
    <source>
        <dbReference type="ARBA" id="ARBA00022448"/>
    </source>
</evidence>
<dbReference type="AlphaFoldDB" id="A0A0D5C0S9"/>
<dbReference type="KEGG" id="nin:NADRNF5_0231"/>
<evidence type="ECO:0000313" key="5">
    <source>
        <dbReference type="EMBL" id="AJW69930.1"/>
    </source>
</evidence>
<dbReference type="Gene3D" id="3.40.50.1980">
    <property type="entry name" value="Nitrogenase molybdenum iron protein domain"/>
    <property type="match status" value="2"/>
</dbReference>
<dbReference type="InterPro" id="IPR006128">
    <property type="entry name" value="Lipoprotein_PsaA-like"/>
</dbReference>
<dbReference type="Proteomes" id="UP000032408">
    <property type="component" value="Chromosome"/>
</dbReference>
<dbReference type="InterPro" id="IPR050492">
    <property type="entry name" value="Bact_metal-bind_prot9"/>
</dbReference>
<evidence type="ECO:0000256" key="4">
    <source>
        <dbReference type="SAM" id="Phobius"/>
    </source>
</evidence>
<proteinExistence type="inferred from homology"/>
<keyword evidence="4" id="KW-0472">Membrane</keyword>
<dbReference type="PANTHER" id="PTHR42953">
    <property type="entry name" value="HIGH-AFFINITY ZINC UPTAKE SYSTEM PROTEIN ZNUA-RELATED"/>
    <property type="match status" value="1"/>
</dbReference>
<dbReference type="STRING" id="1580092.NADRNF5_0231"/>
<name>A0A0D5C0S9_9ARCH</name>
<dbReference type="PRINTS" id="PR00691">
    <property type="entry name" value="ADHESINB"/>
</dbReference>
<dbReference type="PRINTS" id="PR00690">
    <property type="entry name" value="ADHESNFAMILY"/>
</dbReference>
<protein>
    <submittedName>
        <fullName evidence="5">Periplasmic solute binding protein</fullName>
    </submittedName>
</protein>
<keyword evidence="4" id="KW-0812">Transmembrane</keyword>
<keyword evidence="6" id="KW-1185">Reference proteome</keyword>
<dbReference type="SUPFAM" id="SSF53807">
    <property type="entry name" value="Helical backbone' metal receptor"/>
    <property type="match status" value="1"/>
</dbReference>
<dbReference type="GO" id="GO:0046872">
    <property type="term" value="F:metal ion binding"/>
    <property type="evidence" value="ECO:0007669"/>
    <property type="project" value="InterPro"/>
</dbReference>
<dbReference type="Pfam" id="PF01297">
    <property type="entry name" value="ZnuA"/>
    <property type="match status" value="1"/>
</dbReference>
<keyword evidence="3" id="KW-0732">Signal</keyword>
<accession>A0A0D5C0S9</accession>
<reference evidence="6" key="1">
    <citation type="submission" date="2015-03" db="EMBL/GenBank/DDBJ databases">
        <title>Characterization of two novel Thaumarchaeota isolated from the Northern Adriatic Sea.</title>
        <authorList>
            <person name="Bayer B."/>
            <person name="Vojvoda J."/>
            <person name="Offre P."/>
            <person name="Srivastava A."/>
            <person name="Elisabeth N."/>
            <person name="Garcia J.A.L."/>
            <person name="Schleper C."/>
            <person name="Herndl G.J."/>
        </authorList>
    </citation>
    <scope>NUCLEOTIDE SEQUENCE [LARGE SCALE GENOMIC DNA]</scope>
    <source>
        <strain evidence="6">NF5</strain>
    </source>
</reference>
<dbReference type="GO" id="GO:0007155">
    <property type="term" value="P:cell adhesion"/>
    <property type="evidence" value="ECO:0007669"/>
    <property type="project" value="InterPro"/>
</dbReference>
<evidence type="ECO:0000256" key="3">
    <source>
        <dbReference type="ARBA" id="ARBA00022729"/>
    </source>
</evidence>
<organism evidence="5 6">
    <name type="scientific">Nitrosopumilus adriaticus</name>
    <dbReference type="NCBI Taxonomy" id="1580092"/>
    <lineage>
        <taxon>Archaea</taxon>
        <taxon>Nitrososphaerota</taxon>
        <taxon>Nitrososphaeria</taxon>
        <taxon>Nitrosopumilales</taxon>
        <taxon>Nitrosopumilaceae</taxon>
        <taxon>Nitrosopumilus</taxon>
    </lineage>
</organism>
<dbReference type="InterPro" id="IPR006127">
    <property type="entry name" value="ZnuA-like"/>
</dbReference>
<keyword evidence="4" id="KW-1133">Transmembrane helix</keyword>
<gene>
    <name evidence="5" type="ORF">NADRNF5_0231</name>
</gene>
<dbReference type="EMBL" id="CP011070">
    <property type="protein sequence ID" value="AJW69930.1"/>
    <property type="molecule type" value="Genomic_DNA"/>
</dbReference>
<keyword evidence="2" id="KW-0813">Transport</keyword>
<dbReference type="GO" id="GO:0030001">
    <property type="term" value="P:metal ion transport"/>
    <property type="evidence" value="ECO:0007669"/>
    <property type="project" value="InterPro"/>
</dbReference>
<comment type="similarity">
    <text evidence="1">Belongs to the bacterial solute-binding protein 9 family.</text>
</comment>
<feature type="transmembrane region" description="Helical" evidence="4">
    <location>
        <begin position="12"/>
        <end position="29"/>
    </location>
</feature>
<evidence type="ECO:0000256" key="1">
    <source>
        <dbReference type="ARBA" id="ARBA00011028"/>
    </source>
</evidence>
<reference evidence="5 6" key="2">
    <citation type="journal article" date="2016" name="ISME J.">
        <title>Physiological and genomic characterization of two novel marine thaumarchaeal strains indicates niche differentiation.</title>
        <authorList>
            <person name="Bayer B."/>
            <person name="Vojvoda J."/>
            <person name="Offre P."/>
            <person name="Alves R.J."/>
            <person name="Elisabeth N.H."/>
            <person name="Garcia J.A."/>
            <person name="Volland J.M."/>
            <person name="Srivastava A."/>
            <person name="Schleper C."/>
            <person name="Herndl G.J."/>
        </authorList>
    </citation>
    <scope>NUCLEOTIDE SEQUENCE [LARGE SCALE GENOMIC DNA]</scope>
    <source>
        <strain evidence="5 6">NF5</strain>
    </source>
</reference>
<dbReference type="PANTHER" id="PTHR42953:SF3">
    <property type="entry name" value="HIGH-AFFINITY ZINC UPTAKE SYSTEM PROTEIN ZNUA"/>
    <property type="match status" value="1"/>
</dbReference>